<accession>A0A8J2LL31</accession>
<keyword evidence="1" id="KW-0812">Transmembrane</keyword>
<organism evidence="2 3">
    <name type="scientific">Allacma fusca</name>
    <dbReference type="NCBI Taxonomy" id="39272"/>
    <lineage>
        <taxon>Eukaryota</taxon>
        <taxon>Metazoa</taxon>
        <taxon>Ecdysozoa</taxon>
        <taxon>Arthropoda</taxon>
        <taxon>Hexapoda</taxon>
        <taxon>Collembola</taxon>
        <taxon>Symphypleona</taxon>
        <taxon>Sminthuridae</taxon>
        <taxon>Allacma</taxon>
    </lineage>
</organism>
<feature type="transmembrane region" description="Helical" evidence="1">
    <location>
        <begin position="95"/>
        <end position="112"/>
    </location>
</feature>
<proteinExistence type="predicted"/>
<gene>
    <name evidence="2" type="ORF">AFUS01_LOCUS44875</name>
</gene>
<protein>
    <submittedName>
        <fullName evidence="2">Uncharacterized protein</fullName>
    </submittedName>
</protein>
<evidence type="ECO:0000256" key="1">
    <source>
        <dbReference type="SAM" id="Phobius"/>
    </source>
</evidence>
<feature type="transmembrane region" description="Helical" evidence="1">
    <location>
        <begin position="34"/>
        <end position="51"/>
    </location>
</feature>
<evidence type="ECO:0000313" key="2">
    <source>
        <dbReference type="EMBL" id="CAG7835510.1"/>
    </source>
</evidence>
<dbReference type="AlphaFoldDB" id="A0A8J2LL31"/>
<keyword evidence="3" id="KW-1185">Reference proteome</keyword>
<comment type="caution">
    <text evidence="2">The sequence shown here is derived from an EMBL/GenBank/DDBJ whole genome shotgun (WGS) entry which is preliminary data.</text>
</comment>
<name>A0A8J2LL31_9HEXA</name>
<sequence length="116" mass="14050">MRFLNQFIKVVYFMEHEKMIQVGKRTKFEKWMKFLFLVAFIHIPIAISFHISRPFATFYIVTRLFNENNSYNVLIHGISVIFESWMYLSQSFKTTFFLCCSYTYVLLTSLWTNNIK</sequence>
<dbReference type="EMBL" id="CAJVCH010570646">
    <property type="protein sequence ID" value="CAG7835510.1"/>
    <property type="molecule type" value="Genomic_DNA"/>
</dbReference>
<dbReference type="Proteomes" id="UP000708208">
    <property type="component" value="Unassembled WGS sequence"/>
</dbReference>
<keyword evidence="1" id="KW-0472">Membrane</keyword>
<reference evidence="2" key="1">
    <citation type="submission" date="2021-06" db="EMBL/GenBank/DDBJ databases">
        <authorList>
            <person name="Hodson N. C."/>
            <person name="Mongue J. A."/>
            <person name="Jaron S. K."/>
        </authorList>
    </citation>
    <scope>NUCLEOTIDE SEQUENCE</scope>
</reference>
<evidence type="ECO:0000313" key="3">
    <source>
        <dbReference type="Proteomes" id="UP000708208"/>
    </source>
</evidence>
<keyword evidence="1" id="KW-1133">Transmembrane helix</keyword>